<proteinExistence type="predicted"/>
<dbReference type="KEGG" id="cama:F384_15480"/>
<dbReference type="PIRSF" id="PIRSF029766">
    <property type="entry name" value="UCP029766"/>
    <property type="match status" value="1"/>
</dbReference>
<dbReference type="RefSeq" id="WP_046486686.1">
    <property type="nucleotide sequence ID" value="NZ_CP011132.1"/>
</dbReference>
<dbReference type="InterPro" id="IPR036937">
    <property type="entry name" value="Adhesion_dom_fimbrial_sf"/>
</dbReference>
<reference evidence="3 4" key="1">
    <citation type="journal article" date="2013" name="Appl. Microbiol. Biotechnol.">
        <title>Glycerol assimilation and production of 1,3-propanediol by Citrobacter amalonaticus Y19.</title>
        <authorList>
            <person name="Ainala S.K."/>
            <person name="Ashok S."/>
            <person name="Ko Y."/>
            <person name="Park S."/>
        </authorList>
    </citation>
    <scope>NUCLEOTIDE SEQUENCE [LARGE SCALE GENOMIC DNA]</scope>
    <source>
        <strain evidence="3 4">Y19</strain>
    </source>
</reference>
<dbReference type="InterPro" id="IPR000259">
    <property type="entry name" value="Adhesion_dom_fimbrial"/>
</dbReference>
<dbReference type="OrthoDB" id="8875995at2"/>
<dbReference type="InterPro" id="IPR011228">
    <property type="entry name" value="UCP029766"/>
</dbReference>
<dbReference type="NCBIfam" id="NF011783">
    <property type="entry name" value="PRK15247.1"/>
    <property type="match status" value="1"/>
</dbReference>
<dbReference type="Proteomes" id="UP000034085">
    <property type="component" value="Chromosome"/>
</dbReference>
<dbReference type="EMBL" id="CP011132">
    <property type="protein sequence ID" value="AKE59860.1"/>
    <property type="molecule type" value="Genomic_DNA"/>
</dbReference>
<dbReference type="Gene3D" id="2.60.40.1090">
    <property type="entry name" value="Fimbrial-type adhesion domain"/>
    <property type="match status" value="1"/>
</dbReference>
<evidence type="ECO:0000313" key="4">
    <source>
        <dbReference type="Proteomes" id="UP000034085"/>
    </source>
</evidence>
<accession>A0A0F6RG06</accession>
<feature type="chain" id="PRO_5002509320" evidence="1">
    <location>
        <begin position="23"/>
        <end position="446"/>
    </location>
</feature>
<dbReference type="SUPFAM" id="SSF49401">
    <property type="entry name" value="Bacterial adhesins"/>
    <property type="match status" value="1"/>
</dbReference>
<dbReference type="PROSITE" id="PS51257">
    <property type="entry name" value="PROKAR_LIPOPROTEIN"/>
    <property type="match status" value="1"/>
</dbReference>
<gene>
    <name evidence="3" type="ORF">F384_15480</name>
</gene>
<dbReference type="AlphaFoldDB" id="A0A0F6RG06"/>
<organism evidence="3 4">
    <name type="scientific">Citrobacter amalonaticus Y19</name>
    <dbReference type="NCBI Taxonomy" id="1261127"/>
    <lineage>
        <taxon>Bacteria</taxon>
        <taxon>Pseudomonadati</taxon>
        <taxon>Pseudomonadota</taxon>
        <taxon>Gammaproteobacteria</taxon>
        <taxon>Enterobacterales</taxon>
        <taxon>Enterobacteriaceae</taxon>
        <taxon>Citrobacter</taxon>
    </lineage>
</organism>
<feature type="signal peptide" evidence="1">
    <location>
        <begin position="1"/>
        <end position="22"/>
    </location>
</feature>
<dbReference type="GO" id="GO:0007155">
    <property type="term" value="P:cell adhesion"/>
    <property type="evidence" value="ECO:0007669"/>
    <property type="project" value="InterPro"/>
</dbReference>
<dbReference type="GO" id="GO:0009289">
    <property type="term" value="C:pilus"/>
    <property type="evidence" value="ECO:0007669"/>
    <property type="project" value="InterPro"/>
</dbReference>
<keyword evidence="1" id="KW-0732">Signal</keyword>
<dbReference type="Pfam" id="PF00419">
    <property type="entry name" value="Fimbrial"/>
    <property type="match status" value="1"/>
</dbReference>
<name>A0A0F6RG06_CITAM</name>
<evidence type="ECO:0000259" key="2">
    <source>
        <dbReference type="Pfam" id="PF00419"/>
    </source>
</evidence>
<sequence length="446" mass="46819">MKLSSFLPLLLVGVVLTPPAWSACKRVTSANDLSQVAKDAGYIGASWGGVGDSEVRGKLGLPGVISLSSGTGFQSEGTLLASSTASFVPNGRTQGVNANQIYFRCDVAEIGKVYEYYATNGDDASGGREAVAGIEGAYYTYVKNVALRLTNLKTGQYYSRYWQTRLIPESEMFNDGTYIYIPGSAFSDVFVELFRVDDASKGVNSSNRYGYTYAGPAGYIAFHGGGMSSGLFDGADSRTNYDGWGAMQWPGGWALTNQSFFVRGAACRIDDYPAIVRLPPISVGELSGGGTAQTPFNITVECETGAISSTAVSTTSKANVAMGFLVNNQTAANAANQLGLKTGSGAWTWLLDNHYGTSGVASGVGIRIYSEKLGGSAINLLPNLTSTATGNAGGWYGYADLTSKTSTSGSTEFYNGEFTASLEAIPGESITAGSVYAQLQVVVSFQ</sequence>
<evidence type="ECO:0000256" key="1">
    <source>
        <dbReference type="SAM" id="SignalP"/>
    </source>
</evidence>
<evidence type="ECO:0000313" key="3">
    <source>
        <dbReference type="EMBL" id="AKE59860.1"/>
    </source>
</evidence>
<feature type="domain" description="Fimbrial-type adhesion" evidence="2">
    <location>
        <begin position="263"/>
        <end position="446"/>
    </location>
</feature>
<dbReference type="HOGENOM" id="CLU_045639_0_0_6"/>
<protein>
    <submittedName>
        <fullName evidence="3">Fimbrial protein</fullName>
    </submittedName>
</protein>
<dbReference type="InterPro" id="IPR008966">
    <property type="entry name" value="Adhesion_dom_sf"/>
</dbReference>
<dbReference type="PATRIC" id="fig|1261127.3.peg.3237"/>